<reference evidence="9 10" key="1">
    <citation type="journal article" date="2016" name="Nat. Commun.">
        <title>Thousands of microbial genomes shed light on interconnected biogeochemical processes in an aquifer system.</title>
        <authorList>
            <person name="Anantharaman K."/>
            <person name="Brown C.T."/>
            <person name="Hug L.A."/>
            <person name="Sharon I."/>
            <person name="Castelle C.J."/>
            <person name="Probst A.J."/>
            <person name="Thomas B.C."/>
            <person name="Singh A."/>
            <person name="Wilkins M.J."/>
            <person name="Karaoz U."/>
            <person name="Brodie E.L."/>
            <person name="Williams K.H."/>
            <person name="Hubbard S.S."/>
            <person name="Banfield J.F."/>
        </authorList>
    </citation>
    <scope>NUCLEOTIDE SEQUENCE [LARGE SCALE GENOMIC DNA]</scope>
</reference>
<name>A0A1F5H082_9BACT</name>
<dbReference type="PRINTS" id="PR00344">
    <property type="entry name" value="BCTRLSENSOR"/>
</dbReference>
<dbReference type="Gene3D" id="3.30.450.20">
    <property type="entry name" value="PAS domain"/>
    <property type="match status" value="1"/>
</dbReference>
<dbReference type="Gene3D" id="3.30.565.10">
    <property type="entry name" value="Histidine kinase-like ATPase, C-terminal domain"/>
    <property type="match status" value="1"/>
</dbReference>
<dbReference type="Pfam" id="PF00512">
    <property type="entry name" value="HisKA"/>
    <property type="match status" value="1"/>
</dbReference>
<evidence type="ECO:0000256" key="7">
    <source>
        <dbReference type="ARBA" id="ARBA00023136"/>
    </source>
</evidence>
<evidence type="ECO:0000256" key="5">
    <source>
        <dbReference type="ARBA" id="ARBA00022777"/>
    </source>
</evidence>
<dbReference type="InterPro" id="IPR004358">
    <property type="entry name" value="Sig_transdc_His_kin-like_C"/>
</dbReference>
<dbReference type="GO" id="GO:0009927">
    <property type="term" value="F:histidine phosphotransfer kinase activity"/>
    <property type="evidence" value="ECO:0007669"/>
    <property type="project" value="TreeGrafter"/>
</dbReference>
<keyword evidence="4" id="KW-0808">Transferase</keyword>
<sequence length="589" mass="65391">MDTVFLIVALTTTLSALSAILGYLFMRQKFLNELAKSKIRQEELKGQVYETAVLKEIGERIGYSLDAIKIIEIISGSLGSLMPYSVISRMTFDPKYEKIRFDCNVKDSVSLIFINEIKQKMIRSISEITQKPFFDSQVDESIYGNILNEQSKNHLGSFFNLPFIINGKLVGLINVSSVLENLYDEANTAVLYRISKQASDAVSKLQDVLEAEKSRLSQAVQSLTDGLLMVDRDYHLVLVNKKLCNMLSTVSNPSLFDIVNALSGKLDLRSSVEETIASENDLPVKEIIVKDKVLQIVTSKVLDKSTQKVIGVIVLFHDVTDAKSLEKLRQDFTSMMVHELRSPLTSIKSTADLITSQMEKIKKDEISQYLKSINSTSQSMLELVNDLLDVAKMESDKFDVICQNGDFADLVAERVEVFKPQVSSKDINLTINIEKGLPKAYFDVVRMKQVFNNLLSNAIKFTRSGEIRIKVETEQVNGAAVDILVSIADSGIGIDPEEGRNLFSRFGQLVRGRQAAAFKGSGLGLYIAKGIVEASGGRIWFSSPGAGMGTTFYFTVPLARETHEETLVKAVQGNDSLVQKITQAPKQSN</sequence>
<protein>
    <recommendedName>
        <fullName evidence="2">histidine kinase</fullName>
        <ecNumber evidence="2">2.7.13.3</ecNumber>
    </recommendedName>
</protein>
<comment type="catalytic activity">
    <reaction evidence="1">
        <text>ATP + protein L-histidine = ADP + protein N-phospho-L-histidine.</text>
        <dbReference type="EC" id="2.7.13.3"/>
    </reaction>
</comment>
<evidence type="ECO:0000313" key="9">
    <source>
        <dbReference type="EMBL" id="OGD97523.1"/>
    </source>
</evidence>
<evidence type="ECO:0000256" key="1">
    <source>
        <dbReference type="ARBA" id="ARBA00000085"/>
    </source>
</evidence>
<dbReference type="InterPro" id="IPR003661">
    <property type="entry name" value="HisK_dim/P_dom"/>
</dbReference>
<dbReference type="SMART" id="SM00387">
    <property type="entry name" value="HATPase_c"/>
    <property type="match status" value="1"/>
</dbReference>
<dbReference type="InterPro" id="IPR036097">
    <property type="entry name" value="HisK_dim/P_sf"/>
</dbReference>
<dbReference type="PANTHER" id="PTHR43047">
    <property type="entry name" value="TWO-COMPONENT HISTIDINE PROTEIN KINASE"/>
    <property type="match status" value="1"/>
</dbReference>
<dbReference type="InterPro" id="IPR003594">
    <property type="entry name" value="HATPase_dom"/>
</dbReference>
<evidence type="ECO:0000256" key="4">
    <source>
        <dbReference type="ARBA" id="ARBA00022679"/>
    </source>
</evidence>
<dbReference type="SUPFAM" id="SSF55874">
    <property type="entry name" value="ATPase domain of HSP90 chaperone/DNA topoisomerase II/histidine kinase"/>
    <property type="match status" value="1"/>
</dbReference>
<dbReference type="InterPro" id="IPR005467">
    <property type="entry name" value="His_kinase_dom"/>
</dbReference>
<keyword evidence="5" id="KW-0418">Kinase</keyword>
<evidence type="ECO:0000256" key="6">
    <source>
        <dbReference type="ARBA" id="ARBA00023012"/>
    </source>
</evidence>
<dbReference type="EC" id="2.7.13.3" evidence="2"/>
<dbReference type="AlphaFoldDB" id="A0A1F5H082"/>
<evidence type="ECO:0000313" key="10">
    <source>
        <dbReference type="Proteomes" id="UP000176666"/>
    </source>
</evidence>
<evidence type="ECO:0000259" key="8">
    <source>
        <dbReference type="PROSITE" id="PS50109"/>
    </source>
</evidence>
<dbReference type="FunFam" id="3.30.565.10:FF:000006">
    <property type="entry name" value="Sensor histidine kinase WalK"/>
    <property type="match status" value="1"/>
</dbReference>
<dbReference type="Gene3D" id="1.10.287.130">
    <property type="match status" value="1"/>
</dbReference>
<dbReference type="CDD" id="cd00082">
    <property type="entry name" value="HisKA"/>
    <property type="match status" value="1"/>
</dbReference>
<dbReference type="FunFam" id="1.10.287.130:FF:000001">
    <property type="entry name" value="Two-component sensor histidine kinase"/>
    <property type="match status" value="1"/>
</dbReference>
<dbReference type="Gene3D" id="3.30.450.40">
    <property type="match status" value="1"/>
</dbReference>
<dbReference type="PROSITE" id="PS50109">
    <property type="entry name" value="HIS_KIN"/>
    <property type="match status" value="1"/>
</dbReference>
<gene>
    <name evidence="9" type="ORF">A3F02_00940</name>
</gene>
<feature type="domain" description="Histidine kinase" evidence="8">
    <location>
        <begin position="335"/>
        <end position="560"/>
    </location>
</feature>
<comment type="caution">
    <text evidence="9">The sequence shown here is derived from an EMBL/GenBank/DDBJ whole genome shotgun (WGS) entry which is preliminary data.</text>
</comment>
<dbReference type="Pfam" id="PF02518">
    <property type="entry name" value="HATPase_c"/>
    <property type="match status" value="1"/>
</dbReference>
<dbReference type="GO" id="GO:0000155">
    <property type="term" value="F:phosphorelay sensor kinase activity"/>
    <property type="evidence" value="ECO:0007669"/>
    <property type="project" value="InterPro"/>
</dbReference>
<dbReference type="PANTHER" id="PTHR43047:SF72">
    <property type="entry name" value="OSMOSENSING HISTIDINE PROTEIN KINASE SLN1"/>
    <property type="match status" value="1"/>
</dbReference>
<accession>A0A1F5H082</accession>
<dbReference type="SMART" id="SM00388">
    <property type="entry name" value="HisKA"/>
    <property type="match status" value="1"/>
</dbReference>
<keyword evidence="6" id="KW-0902">Two-component regulatory system</keyword>
<keyword evidence="3" id="KW-0597">Phosphoprotein</keyword>
<dbReference type="EMBL" id="MFBJ01000003">
    <property type="protein sequence ID" value="OGD97523.1"/>
    <property type="molecule type" value="Genomic_DNA"/>
</dbReference>
<proteinExistence type="predicted"/>
<evidence type="ECO:0000256" key="3">
    <source>
        <dbReference type="ARBA" id="ARBA00022553"/>
    </source>
</evidence>
<dbReference type="Proteomes" id="UP000176666">
    <property type="component" value="Unassembled WGS sequence"/>
</dbReference>
<dbReference type="SUPFAM" id="SSF47384">
    <property type="entry name" value="Homodimeric domain of signal transducing histidine kinase"/>
    <property type="match status" value="1"/>
</dbReference>
<keyword evidence="7" id="KW-0472">Membrane</keyword>
<dbReference type="SUPFAM" id="SSF55781">
    <property type="entry name" value="GAF domain-like"/>
    <property type="match status" value="1"/>
</dbReference>
<evidence type="ECO:0000256" key="2">
    <source>
        <dbReference type="ARBA" id="ARBA00012438"/>
    </source>
</evidence>
<organism evidence="9 10">
    <name type="scientific">Candidatus Curtissbacteria bacterium RIFCSPHIGHO2_12_FULL_38_9b</name>
    <dbReference type="NCBI Taxonomy" id="1797720"/>
    <lineage>
        <taxon>Bacteria</taxon>
        <taxon>Candidatus Curtissiibacteriota</taxon>
    </lineage>
</organism>
<dbReference type="GO" id="GO:0005886">
    <property type="term" value="C:plasma membrane"/>
    <property type="evidence" value="ECO:0007669"/>
    <property type="project" value="TreeGrafter"/>
</dbReference>
<dbReference type="InterPro" id="IPR029016">
    <property type="entry name" value="GAF-like_dom_sf"/>
</dbReference>
<dbReference type="InterPro" id="IPR036890">
    <property type="entry name" value="HATPase_C_sf"/>
</dbReference>